<keyword evidence="4" id="KW-1185">Reference proteome</keyword>
<name>A0A0B7N007_9FUNG</name>
<dbReference type="STRING" id="35722.A0A0B7N007"/>
<organism evidence="3 4">
    <name type="scientific">Parasitella parasitica</name>
    <dbReference type="NCBI Taxonomy" id="35722"/>
    <lineage>
        <taxon>Eukaryota</taxon>
        <taxon>Fungi</taxon>
        <taxon>Fungi incertae sedis</taxon>
        <taxon>Mucoromycota</taxon>
        <taxon>Mucoromycotina</taxon>
        <taxon>Mucoromycetes</taxon>
        <taxon>Mucorales</taxon>
        <taxon>Mucorineae</taxon>
        <taxon>Mucoraceae</taxon>
        <taxon>Parasitella</taxon>
    </lineage>
</organism>
<proteinExistence type="predicted"/>
<accession>A0A0B7N007</accession>
<dbReference type="InterPro" id="IPR028163">
    <property type="entry name" value="HAUS_6_N"/>
</dbReference>
<gene>
    <name evidence="3" type="primary">PARPA_02229.1 scaffold 3493</name>
</gene>
<dbReference type="Pfam" id="PF14661">
    <property type="entry name" value="HAUS6_N"/>
    <property type="match status" value="1"/>
</dbReference>
<dbReference type="AlphaFoldDB" id="A0A0B7N007"/>
<reference evidence="3 4" key="1">
    <citation type="submission" date="2014-09" db="EMBL/GenBank/DDBJ databases">
        <authorList>
            <person name="Ellenberger Sabrina"/>
        </authorList>
    </citation>
    <scope>NUCLEOTIDE SEQUENCE [LARGE SCALE GENOMIC DNA]</scope>
    <source>
        <strain evidence="3 4">CBS 412.66</strain>
    </source>
</reference>
<evidence type="ECO:0000259" key="2">
    <source>
        <dbReference type="Pfam" id="PF14661"/>
    </source>
</evidence>
<feature type="region of interest" description="Disordered" evidence="1">
    <location>
        <begin position="297"/>
        <end position="317"/>
    </location>
</feature>
<protein>
    <recommendedName>
        <fullName evidence="2">HAUS augmin-like complex subunit 6 N-terminal domain-containing protein</fullName>
    </recommendedName>
</protein>
<evidence type="ECO:0000313" key="3">
    <source>
        <dbReference type="EMBL" id="CEP08840.1"/>
    </source>
</evidence>
<dbReference type="EMBL" id="LN720399">
    <property type="protein sequence ID" value="CEP08840.1"/>
    <property type="molecule type" value="Genomic_DNA"/>
</dbReference>
<feature type="domain" description="HAUS augmin-like complex subunit 6 N-terminal" evidence="2">
    <location>
        <begin position="6"/>
        <end position="170"/>
    </location>
</feature>
<evidence type="ECO:0000256" key="1">
    <source>
        <dbReference type="SAM" id="MobiDB-lite"/>
    </source>
</evidence>
<feature type="region of interest" description="Disordered" evidence="1">
    <location>
        <begin position="411"/>
        <end position="454"/>
    </location>
</feature>
<sequence>MAIDILLHNLKLLGFDESKHAKGAVELNELLFTRDAVNNDKAFEYICLFLFRRVDRNRVKKDLMPNLTVRTYGSKQNFITKVHQWLIELRRGCPLFNRIPLRKSELLAYHGDNLTKIMVAFSTFVLKFTLEQEKHNDLLPFAESSTTEIQTHIQQAHQAFELTEESKNTYMNKAFEASSDVNAELASPSPPQAPFSLATVKETRQLNQDLNAIKLLIPDSSSNAMEIQHISPSTSLIENALPSLNSLKTPSAKIPHISAITDAIPPPNYTPNQSCKPTFSTADTPLKPLEINTLPSLNTMHKSPKSDASIAPSPAHAKHATHSVQSSFSSSSSFKTAELPAVDTAKLAPIQFSYVKEPCRLPSFRNCFLASSTEPVVESPYWFLPPIYDLTAEIDTSSMLLTQHFSPATIRTSTPSAASTPRKRKASTFEESEDDEDGHQLNAAPPSAKRKIAPEEMQTPPCQIINLEWEDQQEVSPQSLQNLDMVPPLMEESAPFKRIYETEFFDIDFLTPRR</sequence>
<dbReference type="OrthoDB" id="5575722at2759"/>
<dbReference type="Proteomes" id="UP000054107">
    <property type="component" value="Unassembled WGS sequence"/>
</dbReference>
<evidence type="ECO:0000313" key="4">
    <source>
        <dbReference type="Proteomes" id="UP000054107"/>
    </source>
</evidence>